<gene>
    <name evidence="1" type="ORF">MPDQ_008003</name>
</gene>
<protein>
    <submittedName>
        <fullName evidence="1">Uncharacterized protein</fullName>
    </submittedName>
</protein>
<dbReference type="AlphaFoldDB" id="A0A507QUB1"/>
<name>A0A507QUB1_MONPU</name>
<accession>A0A507QUB1</accession>
<proteinExistence type="predicted"/>
<comment type="caution">
    <text evidence="1">The sequence shown here is derived from an EMBL/GenBank/DDBJ whole genome shotgun (WGS) entry which is preliminary data.</text>
</comment>
<organism evidence="1 2">
    <name type="scientific">Monascus purpureus</name>
    <name type="common">Red mold</name>
    <name type="synonym">Monascus anka</name>
    <dbReference type="NCBI Taxonomy" id="5098"/>
    <lineage>
        <taxon>Eukaryota</taxon>
        <taxon>Fungi</taxon>
        <taxon>Dikarya</taxon>
        <taxon>Ascomycota</taxon>
        <taxon>Pezizomycotina</taxon>
        <taxon>Eurotiomycetes</taxon>
        <taxon>Eurotiomycetidae</taxon>
        <taxon>Eurotiales</taxon>
        <taxon>Aspergillaceae</taxon>
        <taxon>Monascus</taxon>
    </lineage>
</organism>
<keyword evidence="2" id="KW-1185">Reference proteome</keyword>
<evidence type="ECO:0000313" key="1">
    <source>
        <dbReference type="EMBL" id="TQB70837.1"/>
    </source>
</evidence>
<dbReference type="EMBL" id="VIFY01000093">
    <property type="protein sequence ID" value="TQB70837.1"/>
    <property type="molecule type" value="Genomic_DNA"/>
</dbReference>
<reference evidence="1 2" key="1">
    <citation type="submission" date="2019-06" db="EMBL/GenBank/DDBJ databases">
        <title>Wine fermentation using esterase from Monascus purpureus.</title>
        <authorList>
            <person name="Geng C."/>
            <person name="Zhang Y."/>
        </authorList>
    </citation>
    <scope>NUCLEOTIDE SEQUENCE [LARGE SCALE GENOMIC DNA]</scope>
    <source>
        <strain evidence="1">HQ1</strain>
    </source>
</reference>
<sequence length="150" mass="17157">MAESCDLGPYLVLSFEEGTLLSEFLKGSSEPTAPMVLHPDIDTAILSKAYRNMAKVLIELSKCKFSHIGAVDNGQFWFCLAATSSFGFDDIYWKFIDPVHYGEFTAIEDRIGLLIQQEQDDLKPFVQLKMQQREDADLEEHRTFNEMFYA</sequence>
<evidence type="ECO:0000313" key="2">
    <source>
        <dbReference type="Proteomes" id="UP000319663"/>
    </source>
</evidence>
<dbReference type="Proteomes" id="UP000319663">
    <property type="component" value="Unassembled WGS sequence"/>
</dbReference>